<evidence type="ECO:0008006" key="3">
    <source>
        <dbReference type="Google" id="ProtNLM"/>
    </source>
</evidence>
<organism evidence="1 2">
    <name type="scientific">Candidatus Yanofskybacteria bacterium RIFCSPHIGHO2_02_FULL_39_10</name>
    <dbReference type="NCBI Taxonomy" id="1802674"/>
    <lineage>
        <taxon>Bacteria</taxon>
        <taxon>Candidatus Yanofskyibacteriota</taxon>
    </lineage>
</organism>
<sequence length="135" mass="15875">MELQHSIYPNVKTGTKLIKFGQIIAALFLVKLYWENAPLLNYGPLNLKHGQIDWNLIPRNIPLCFDMGHEILGAESIEEAKKRIMAVFNERQLQIKHLHIHENDLIHDLHNKPDKIITEEIIRQTTKNRTYIFEK</sequence>
<dbReference type="EMBL" id="MGJO01000003">
    <property type="protein sequence ID" value="OGN10079.1"/>
    <property type="molecule type" value="Genomic_DNA"/>
</dbReference>
<dbReference type="AlphaFoldDB" id="A0A1F8FCT4"/>
<evidence type="ECO:0000313" key="1">
    <source>
        <dbReference type="EMBL" id="OGN10079.1"/>
    </source>
</evidence>
<evidence type="ECO:0000313" key="2">
    <source>
        <dbReference type="Proteomes" id="UP000178908"/>
    </source>
</evidence>
<reference evidence="1 2" key="1">
    <citation type="journal article" date="2016" name="Nat. Commun.">
        <title>Thousands of microbial genomes shed light on interconnected biogeochemical processes in an aquifer system.</title>
        <authorList>
            <person name="Anantharaman K."/>
            <person name="Brown C.T."/>
            <person name="Hug L.A."/>
            <person name="Sharon I."/>
            <person name="Castelle C.J."/>
            <person name="Probst A.J."/>
            <person name="Thomas B.C."/>
            <person name="Singh A."/>
            <person name="Wilkins M.J."/>
            <person name="Karaoz U."/>
            <person name="Brodie E.L."/>
            <person name="Williams K.H."/>
            <person name="Hubbard S.S."/>
            <person name="Banfield J.F."/>
        </authorList>
    </citation>
    <scope>NUCLEOTIDE SEQUENCE [LARGE SCALE GENOMIC DNA]</scope>
</reference>
<dbReference type="Proteomes" id="UP000178908">
    <property type="component" value="Unassembled WGS sequence"/>
</dbReference>
<gene>
    <name evidence="1" type="ORF">A3C61_00220</name>
</gene>
<dbReference type="Gene3D" id="3.20.20.150">
    <property type="entry name" value="Divalent-metal-dependent TIM barrel enzymes"/>
    <property type="match status" value="1"/>
</dbReference>
<accession>A0A1F8FCT4</accession>
<name>A0A1F8FCT4_9BACT</name>
<protein>
    <recommendedName>
        <fullName evidence="3">Xylose isomerase-like TIM barrel domain-containing protein</fullName>
    </recommendedName>
</protein>
<proteinExistence type="predicted"/>
<comment type="caution">
    <text evidence="1">The sequence shown here is derived from an EMBL/GenBank/DDBJ whole genome shotgun (WGS) entry which is preliminary data.</text>
</comment>